<accession>A0A246FKT5</accession>
<evidence type="ECO:0000313" key="2">
    <source>
        <dbReference type="Proteomes" id="UP000197277"/>
    </source>
</evidence>
<sequence>MTNDDLQQASTWTRNYRNQNTSGVNAHCLPAETLQNLLGQSGCVGVRAYYGLDDAGQPQLVLVGYDAQDNDLLAGPPVAARSAMIQDVEPQDAALETTQQLATNLPICPPCCSVTNALNS</sequence>
<dbReference type="OrthoDB" id="661524at2"/>
<proteinExistence type="predicted"/>
<organism evidence="1 2">
    <name type="scientific">Hymenobacter amundsenii</name>
    <dbReference type="NCBI Taxonomy" id="2006685"/>
    <lineage>
        <taxon>Bacteria</taxon>
        <taxon>Pseudomonadati</taxon>
        <taxon>Bacteroidota</taxon>
        <taxon>Cytophagia</taxon>
        <taxon>Cytophagales</taxon>
        <taxon>Hymenobacteraceae</taxon>
        <taxon>Hymenobacter</taxon>
    </lineage>
</organism>
<evidence type="ECO:0000313" key="1">
    <source>
        <dbReference type="EMBL" id="OWP63348.1"/>
    </source>
</evidence>
<dbReference type="AlphaFoldDB" id="A0A246FKT5"/>
<dbReference type="Proteomes" id="UP000197277">
    <property type="component" value="Unassembled WGS sequence"/>
</dbReference>
<protein>
    <submittedName>
        <fullName evidence="1">Uncharacterized protein</fullName>
    </submittedName>
</protein>
<dbReference type="EMBL" id="NIRR01000012">
    <property type="protein sequence ID" value="OWP63348.1"/>
    <property type="molecule type" value="Genomic_DNA"/>
</dbReference>
<comment type="caution">
    <text evidence="1">The sequence shown here is derived from an EMBL/GenBank/DDBJ whole genome shotgun (WGS) entry which is preliminary data.</text>
</comment>
<reference evidence="1 2" key="1">
    <citation type="submission" date="2017-06" db="EMBL/GenBank/DDBJ databases">
        <title>Hymenobacter amundsenii sp. nov. isolated from regoliths in Antarctica.</title>
        <authorList>
            <person name="Sedlacek I."/>
            <person name="Kralova S."/>
            <person name="Pantucek R."/>
            <person name="Svec P."/>
            <person name="Holochova P."/>
            <person name="Stankova E."/>
            <person name="Vrbovska V."/>
            <person name="Busse H.-J."/>
        </authorList>
    </citation>
    <scope>NUCLEOTIDE SEQUENCE [LARGE SCALE GENOMIC DNA]</scope>
    <source>
        <strain evidence="1 2">CCM 8682</strain>
    </source>
</reference>
<gene>
    <name evidence="1" type="ORF">CDA63_09065</name>
</gene>
<dbReference type="RefSeq" id="WP_088464137.1">
    <property type="nucleotide sequence ID" value="NZ_NIRR01000012.1"/>
</dbReference>
<keyword evidence="2" id="KW-1185">Reference proteome</keyword>
<name>A0A246FKT5_9BACT</name>